<reference evidence="1" key="1">
    <citation type="submission" date="2022-08" db="EMBL/GenBank/DDBJ databases">
        <title>Draft genome sequencing of Roseisolibacter agri AW1220.</title>
        <authorList>
            <person name="Tobiishi Y."/>
            <person name="Tonouchi A."/>
        </authorList>
    </citation>
    <scope>NUCLEOTIDE SEQUENCE</scope>
    <source>
        <strain evidence="1">AW1220</strain>
    </source>
</reference>
<evidence type="ECO:0000313" key="1">
    <source>
        <dbReference type="EMBL" id="GLC26229.1"/>
    </source>
</evidence>
<protein>
    <submittedName>
        <fullName evidence="1">Uncharacterized protein</fullName>
    </submittedName>
</protein>
<comment type="caution">
    <text evidence="1">The sequence shown here is derived from an EMBL/GenBank/DDBJ whole genome shotgun (WGS) entry which is preliminary data.</text>
</comment>
<keyword evidence="2" id="KW-1185">Reference proteome</keyword>
<name>A0AA37Q4L1_9BACT</name>
<dbReference type="EMBL" id="BRXS01000004">
    <property type="protein sequence ID" value="GLC26229.1"/>
    <property type="molecule type" value="Genomic_DNA"/>
</dbReference>
<dbReference type="AlphaFoldDB" id="A0AA37Q4L1"/>
<organism evidence="1 2">
    <name type="scientific">Roseisolibacter agri</name>
    <dbReference type="NCBI Taxonomy" id="2014610"/>
    <lineage>
        <taxon>Bacteria</taxon>
        <taxon>Pseudomonadati</taxon>
        <taxon>Gemmatimonadota</taxon>
        <taxon>Gemmatimonadia</taxon>
        <taxon>Gemmatimonadales</taxon>
        <taxon>Gemmatimonadaceae</taxon>
        <taxon>Roseisolibacter</taxon>
    </lineage>
</organism>
<sequence>MSEAPADPNVATYEYPGDDAGYGWWRNSHPRGYVLGVRAKTGATLHRVSCAEIDRGRHPGRLNAKGSRQVCAETTAALRAWIARELPEQGPVLVRCPKCAP</sequence>
<proteinExistence type="predicted"/>
<accession>A0AA37Q4L1</accession>
<dbReference type="RefSeq" id="WP_284350687.1">
    <property type="nucleotide sequence ID" value="NZ_BRXS01000004.1"/>
</dbReference>
<dbReference type="Proteomes" id="UP001161325">
    <property type="component" value="Unassembled WGS sequence"/>
</dbReference>
<gene>
    <name evidence="1" type="ORF">rosag_27420</name>
</gene>
<evidence type="ECO:0000313" key="2">
    <source>
        <dbReference type="Proteomes" id="UP001161325"/>
    </source>
</evidence>